<comment type="caution">
    <text evidence="1">The sequence shown here is derived from an EMBL/GenBank/DDBJ whole genome shotgun (WGS) entry which is preliminary data.</text>
</comment>
<dbReference type="EMBL" id="BOQT01000003">
    <property type="protein sequence ID" value="GIN20114.1"/>
    <property type="molecule type" value="Genomic_DNA"/>
</dbReference>
<proteinExistence type="predicted"/>
<evidence type="ECO:0000313" key="1">
    <source>
        <dbReference type="EMBL" id="GIN20114.1"/>
    </source>
</evidence>
<sequence>MRINEKSRYAGSALPNTAGLDLQNLLDRESEEGPAQFMHESGWDNSGIQLLKRELKRG</sequence>
<reference evidence="1 2" key="1">
    <citation type="submission" date="2021-03" db="EMBL/GenBank/DDBJ databases">
        <title>Antimicrobial resistance genes in bacteria isolated from Japanese honey, and their potential for conferring macrolide and lincosamide resistance in the American foulbrood pathogen Paenibacillus larvae.</title>
        <authorList>
            <person name="Okamoto M."/>
            <person name="Kumagai M."/>
            <person name="Kanamori H."/>
            <person name="Takamatsu D."/>
        </authorList>
    </citation>
    <scope>NUCLEOTIDE SEQUENCE [LARGE SCALE GENOMIC DNA]</scope>
    <source>
        <strain evidence="1 2">J1TS3</strain>
    </source>
</reference>
<name>A0ABQ4K303_9BACI</name>
<accession>A0ABQ4K303</accession>
<keyword evidence="2" id="KW-1185">Reference proteome</keyword>
<organism evidence="1 2">
    <name type="scientific">Siminovitchia fordii</name>
    <dbReference type="NCBI Taxonomy" id="254759"/>
    <lineage>
        <taxon>Bacteria</taxon>
        <taxon>Bacillati</taxon>
        <taxon>Bacillota</taxon>
        <taxon>Bacilli</taxon>
        <taxon>Bacillales</taxon>
        <taxon>Bacillaceae</taxon>
        <taxon>Siminovitchia</taxon>
    </lineage>
</organism>
<dbReference type="RefSeq" id="WP_018705742.1">
    <property type="nucleotide sequence ID" value="NZ_BOQT01000003.1"/>
</dbReference>
<gene>
    <name evidence="1" type="ORF">J1TS3_12480</name>
</gene>
<protein>
    <submittedName>
        <fullName evidence="1">Uncharacterized protein</fullName>
    </submittedName>
</protein>
<dbReference type="Proteomes" id="UP000680279">
    <property type="component" value="Unassembled WGS sequence"/>
</dbReference>
<evidence type="ECO:0000313" key="2">
    <source>
        <dbReference type="Proteomes" id="UP000680279"/>
    </source>
</evidence>